<keyword evidence="3 6" id="KW-1133">Transmembrane helix</keyword>
<comment type="caution">
    <text evidence="8">The sequence shown here is derived from an EMBL/GenBank/DDBJ whole genome shotgun (WGS) entry which is preliminary data.</text>
</comment>
<dbReference type="PANTHER" id="PTHR31234:SF65">
    <property type="entry name" value="LATE EMBRYOGENESIS ABUNDANT PROTEIN, LEA_2 SUBGROUP"/>
    <property type="match status" value="1"/>
</dbReference>
<dbReference type="Proteomes" id="UP000324897">
    <property type="component" value="Chromosome 4"/>
</dbReference>
<protein>
    <recommendedName>
        <fullName evidence="7">Late embryogenesis abundant protein LEA-2 subgroup domain-containing protein</fullName>
    </recommendedName>
</protein>
<evidence type="ECO:0000256" key="3">
    <source>
        <dbReference type="ARBA" id="ARBA00022989"/>
    </source>
</evidence>
<feature type="compositionally biased region" description="Polar residues" evidence="5">
    <location>
        <begin position="1"/>
        <end position="16"/>
    </location>
</feature>
<name>A0A5J9VU37_9POAL</name>
<evidence type="ECO:0000313" key="9">
    <source>
        <dbReference type="Proteomes" id="UP000324897"/>
    </source>
</evidence>
<evidence type="ECO:0000259" key="7">
    <source>
        <dbReference type="Pfam" id="PF03168"/>
    </source>
</evidence>
<accession>A0A5J9VU37</accession>
<dbReference type="Gene3D" id="2.60.40.1820">
    <property type="match status" value="2"/>
</dbReference>
<feature type="transmembrane region" description="Helical" evidence="6">
    <location>
        <begin position="77"/>
        <end position="94"/>
    </location>
</feature>
<dbReference type="InterPro" id="IPR004864">
    <property type="entry name" value="LEA_2"/>
</dbReference>
<dbReference type="OrthoDB" id="1929523at2759"/>
<comment type="subcellular location">
    <subcellularLocation>
        <location evidence="1">Membrane</location>
        <topology evidence="1">Single-pass membrane protein</topology>
    </subcellularLocation>
</comment>
<evidence type="ECO:0000256" key="2">
    <source>
        <dbReference type="ARBA" id="ARBA00022692"/>
    </source>
</evidence>
<evidence type="ECO:0000313" key="8">
    <source>
        <dbReference type="EMBL" id="TVU39085.1"/>
    </source>
</evidence>
<feature type="region of interest" description="Disordered" evidence="5">
    <location>
        <begin position="1"/>
        <end position="25"/>
    </location>
</feature>
<proteinExistence type="predicted"/>
<feature type="domain" description="Late embryogenesis abundant protein LEA-2 subgroup" evidence="7">
    <location>
        <begin position="299"/>
        <end position="390"/>
    </location>
</feature>
<dbReference type="PANTHER" id="PTHR31234">
    <property type="entry name" value="LATE EMBRYOGENESIS ABUNDANT (LEA) HYDROXYPROLINE-RICH GLYCOPROTEIN FAMILY"/>
    <property type="match status" value="1"/>
</dbReference>
<dbReference type="Gramene" id="TVU39085">
    <property type="protein sequence ID" value="TVU39085"/>
    <property type="gene ID" value="EJB05_12488"/>
</dbReference>
<keyword evidence="2 6" id="KW-0812">Transmembrane</keyword>
<reference evidence="8 9" key="1">
    <citation type="journal article" date="2019" name="Sci. Rep.">
        <title>A high-quality genome of Eragrostis curvula grass provides insights into Poaceae evolution and supports new strategies to enhance forage quality.</title>
        <authorList>
            <person name="Carballo J."/>
            <person name="Santos B.A.C.M."/>
            <person name="Zappacosta D."/>
            <person name="Garbus I."/>
            <person name="Selva J.P."/>
            <person name="Gallo C.A."/>
            <person name="Diaz A."/>
            <person name="Albertini E."/>
            <person name="Caccamo M."/>
            <person name="Echenique V."/>
        </authorList>
    </citation>
    <scope>NUCLEOTIDE SEQUENCE [LARGE SCALE GENOMIC DNA]</scope>
    <source>
        <strain evidence="9">cv. Victoria</strain>
        <tissue evidence="8">Leaf</tissue>
    </source>
</reference>
<keyword evidence="9" id="KW-1185">Reference proteome</keyword>
<dbReference type="GO" id="GO:0098542">
    <property type="term" value="P:defense response to other organism"/>
    <property type="evidence" value="ECO:0007669"/>
    <property type="project" value="InterPro"/>
</dbReference>
<dbReference type="SUPFAM" id="SSF117070">
    <property type="entry name" value="LEA14-like"/>
    <property type="match status" value="2"/>
</dbReference>
<gene>
    <name evidence="8" type="ORF">EJB05_12488</name>
</gene>
<evidence type="ECO:0000256" key="6">
    <source>
        <dbReference type="SAM" id="Phobius"/>
    </source>
</evidence>
<dbReference type="GO" id="GO:0016020">
    <property type="term" value="C:membrane"/>
    <property type="evidence" value="ECO:0007669"/>
    <property type="project" value="UniProtKB-SubCell"/>
</dbReference>
<organism evidence="8 9">
    <name type="scientific">Eragrostis curvula</name>
    <name type="common">weeping love grass</name>
    <dbReference type="NCBI Taxonomy" id="38414"/>
    <lineage>
        <taxon>Eukaryota</taxon>
        <taxon>Viridiplantae</taxon>
        <taxon>Streptophyta</taxon>
        <taxon>Embryophyta</taxon>
        <taxon>Tracheophyta</taxon>
        <taxon>Spermatophyta</taxon>
        <taxon>Magnoliopsida</taxon>
        <taxon>Liliopsida</taxon>
        <taxon>Poales</taxon>
        <taxon>Poaceae</taxon>
        <taxon>PACMAD clade</taxon>
        <taxon>Chloridoideae</taxon>
        <taxon>Eragrostideae</taxon>
        <taxon>Eragrostidinae</taxon>
        <taxon>Eragrostis</taxon>
    </lineage>
</organism>
<feature type="transmembrane region" description="Helical" evidence="6">
    <location>
        <begin position="33"/>
        <end position="57"/>
    </location>
</feature>
<feature type="non-terminal residue" evidence="8">
    <location>
        <position position="1"/>
    </location>
</feature>
<sequence>MDQSASILPTHTTQPPSKSPADESRRRRRRRCVCLLVTLGVLLLLGVTLLVLFLTVLRVRDPTTRLVSARLVGFTPSLTPPLNFNVTMLLTVAVHNPNPASFAFDSGNAQLRYRGVLVGEAAVEPGRLPSRGDGNVTMVMTVLSDSFGAELAQLVQDLEAGAVPLDAGAAIPGKVAVFGLFKLRAVAYSDCHVVSAARCAATTPSSDISGRRRLLLDCAVSFGSVVNAVDESRRRRRRRCICLLVTLGVLLLLGVTLFVLFLTVLRVRDPTTRLVSARLVGFTPSLTPPLNFNVTMLLTVAVHNPNPASFAFDSGNAQLRYRGVLVGEAAVEPGRLPSRGDGNVTMVMTVLSDSFGAELAQLVQDLEAGAVPLDAGAAIPGKVAVFGLFKLRAVAYSDCHVVFGVPEMQVRSQVCRDHTKL</sequence>
<dbReference type="Pfam" id="PF03168">
    <property type="entry name" value="LEA_2"/>
    <property type="match status" value="2"/>
</dbReference>
<feature type="transmembrane region" description="Helical" evidence="6">
    <location>
        <begin position="241"/>
        <end position="265"/>
    </location>
</feature>
<dbReference type="InterPro" id="IPR044839">
    <property type="entry name" value="NDR1-like"/>
</dbReference>
<evidence type="ECO:0000256" key="5">
    <source>
        <dbReference type="SAM" id="MobiDB-lite"/>
    </source>
</evidence>
<feature type="domain" description="Late embryogenesis abundant protein LEA-2 subgroup" evidence="7">
    <location>
        <begin position="91"/>
        <end position="182"/>
    </location>
</feature>
<dbReference type="AlphaFoldDB" id="A0A5J9VU37"/>
<evidence type="ECO:0000256" key="4">
    <source>
        <dbReference type="ARBA" id="ARBA00023136"/>
    </source>
</evidence>
<keyword evidence="4 6" id="KW-0472">Membrane</keyword>
<evidence type="ECO:0000256" key="1">
    <source>
        <dbReference type="ARBA" id="ARBA00004167"/>
    </source>
</evidence>
<dbReference type="EMBL" id="RWGY01000007">
    <property type="protein sequence ID" value="TVU39085.1"/>
    <property type="molecule type" value="Genomic_DNA"/>
</dbReference>